<dbReference type="Proteomes" id="UP000218896">
    <property type="component" value="Unassembled WGS sequence"/>
</dbReference>
<sequence length="172" mass="18529">MTPFRNPAGASSARDPYSHSSYRRSMLAFLALVLAAGAGSASAEIRIDNAWARATPPGIDRGAGYMTLHNDGEQTRTLTGATADWAQSVEIHESREVDGQMRMQALPEGLTLEPGATIELAPMGLHLMIMGMDGPLTQGEERSLTLEFRNGETRKAQLDIRAPDGTADQHSH</sequence>
<dbReference type="InterPro" id="IPR007410">
    <property type="entry name" value="LpqE-like"/>
</dbReference>
<dbReference type="EMBL" id="NSKD01000001">
    <property type="protein sequence ID" value="PAU82418.1"/>
    <property type="molecule type" value="Genomic_DNA"/>
</dbReference>
<dbReference type="InterPro" id="IPR058248">
    <property type="entry name" value="Lxx211020-like"/>
</dbReference>
<dbReference type="Pfam" id="PF04314">
    <property type="entry name" value="PCuAC"/>
    <property type="match status" value="1"/>
</dbReference>
<evidence type="ECO:0008006" key="3">
    <source>
        <dbReference type="Google" id="ProtNLM"/>
    </source>
</evidence>
<evidence type="ECO:0000313" key="1">
    <source>
        <dbReference type="EMBL" id="PAU82418.1"/>
    </source>
</evidence>
<dbReference type="InterPro" id="IPR036182">
    <property type="entry name" value="PCuAC_sf"/>
</dbReference>
<reference evidence="1 2" key="1">
    <citation type="submission" date="2017-08" db="EMBL/GenBank/DDBJ databases">
        <title>Halovibrio sewagensis sp. nov., isolated from wastewater of high salinity.</title>
        <authorList>
            <person name="Dong X."/>
            <person name="Zhang G."/>
        </authorList>
    </citation>
    <scope>NUCLEOTIDE SEQUENCE [LARGE SCALE GENOMIC DNA]</scope>
    <source>
        <strain evidence="1 2">YL5-2</strain>
    </source>
</reference>
<dbReference type="PANTHER" id="PTHR36302:SF1">
    <property type="entry name" value="COPPER CHAPERONE PCU(A)C"/>
    <property type="match status" value="1"/>
</dbReference>
<proteinExistence type="predicted"/>
<accession>A0A2A2FBS4</accession>
<dbReference type="AlphaFoldDB" id="A0A2A2FBS4"/>
<dbReference type="Gene3D" id="2.60.40.1890">
    <property type="entry name" value="PCu(A)C copper chaperone"/>
    <property type="match status" value="1"/>
</dbReference>
<dbReference type="SUPFAM" id="SSF110087">
    <property type="entry name" value="DR1885-like metal-binding protein"/>
    <property type="match status" value="1"/>
</dbReference>
<dbReference type="PANTHER" id="PTHR36302">
    <property type="entry name" value="BLR7088 PROTEIN"/>
    <property type="match status" value="1"/>
</dbReference>
<gene>
    <name evidence="1" type="ORF">CK501_04575</name>
</gene>
<evidence type="ECO:0000313" key="2">
    <source>
        <dbReference type="Proteomes" id="UP000218896"/>
    </source>
</evidence>
<protein>
    <recommendedName>
        <fullName evidence="3">Copper chaperone PCu(A)C</fullName>
    </recommendedName>
</protein>
<comment type="caution">
    <text evidence="1">The sequence shown here is derived from an EMBL/GenBank/DDBJ whole genome shotgun (WGS) entry which is preliminary data.</text>
</comment>
<organism evidence="1 2">
    <name type="scientific">Halovibrio salipaludis</name>
    <dbReference type="NCBI Taxonomy" id="2032626"/>
    <lineage>
        <taxon>Bacteria</taxon>
        <taxon>Pseudomonadati</taxon>
        <taxon>Pseudomonadota</taxon>
        <taxon>Gammaproteobacteria</taxon>
        <taxon>Oceanospirillales</taxon>
        <taxon>Halomonadaceae</taxon>
        <taxon>Halovibrio</taxon>
    </lineage>
</organism>
<name>A0A2A2FBS4_9GAMM</name>
<keyword evidence="2" id="KW-1185">Reference proteome</keyword>